<dbReference type="Pfam" id="PF02469">
    <property type="entry name" value="Fasciclin"/>
    <property type="match status" value="2"/>
</dbReference>
<dbReference type="AlphaFoldDB" id="A0A9X0L545"/>
<dbReference type="Proteomes" id="UP000054223">
    <property type="component" value="Unassembled WGS sequence"/>
</dbReference>
<name>A0A9X0L545_SOLP1</name>
<organism evidence="2 3">
    <name type="scientific">Solirubrum puertoriconensis</name>
    <dbReference type="NCBI Taxonomy" id="1751427"/>
    <lineage>
        <taxon>Bacteria</taxon>
        <taxon>Pseudomonadati</taxon>
        <taxon>Bacteroidota</taxon>
        <taxon>Cytophagia</taxon>
        <taxon>Cytophagales</taxon>
    </lineage>
</organism>
<dbReference type="SUPFAM" id="SSF82153">
    <property type="entry name" value="FAS1 domain"/>
    <property type="match status" value="2"/>
</dbReference>
<reference evidence="2 3" key="1">
    <citation type="submission" date="2015-11" db="EMBL/GenBank/DDBJ databases">
        <title>Solirubrum puertoriconensis gen. nov. an environmental bacteria isolated in Puerto Rico.</title>
        <authorList>
            <person name="Cuebas-Irizarry M.F."/>
            <person name="Montalvo-Rodriguez R."/>
        </authorList>
    </citation>
    <scope>NUCLEOTIDE SEQUENCE [LARGE SCALE GENOMIC DNA]</scope>
    <source>
        <strain evidence="2 3">MC1A</strain>
    </source>
</reference>
<dbReference type="Gene3D" id="2.30.180.10">
    <property type="entry name" value="FAS1 domain"/>
    <property type="match status" value="2"/>
</dbReference>
<evidence type="ECO:0000313" key="3">
    <source>
        <dbReference type="Proteomes" id="UP000054223"/>
    </source>
</evidence>
<keyword evidence="3" id="KW-1185">Reference proteome</keyword>
<accession>A0A9X0L545</accession>
<protein>
    <recommendedName>
        <fullName evidence="1">FAS1 domain-containing protein</fullName>
    </recommendedName>
</protein>
<gene>
    <name evidence="2" type="ORF">ASU33_08975</name>
</gene>
<dbReference type="GO" id="GO:0005615">
    <property type="term" value="C:extracellular space"/>
    <property type="evidence" value="ECO:0007669"/>
    <property type="project" value="TreeGrafter"/>
</dbReference>
<dbReference type="PROSITE" id="PS50213">
    <property type="entry name" value="FAS1"/>
    <property type="match status" value="2"/>
</dbReference>
<dbReference type="InterPro" id="IPR036378">
    <property type="entry name" value="FAS1_dom_sf"/>
</dbReference>
<dbReference type="InterPro" id="IPR050904">
    <property type="entry name" value="Adhesion/Biosynth-related"/>
</dbReference>
<sequence length="327" mass="33834">MICAVLASLGLTACDDDDDDSGPAQSNIVQVAQSNSNLTTLVAAVQKADLGTTLSGTTELTVFAPTNDAFAQLPAPFNNAQNINGITDQNQIATLRGILLYHVLAGDLNANELNAQAYTTQRPASTGINDNTVYISKPAAGGVAINGNTRVAQADVDASNGVVHVIDRVLLPPSQRIPEIVVARASASTNPEFTLLLQALQRPAASALLTAAANAGANLTVFAPTDAAFRALLQQLGFTSLDQVPNDVLVRVLQLHIVNNARAFSTDLTNNQTVATLNGNVTIGVNNNAVTVRGAGNGNTPANVVTANLLATNGVVHVIDRVLLPQP</sequence>
<evidence type="ECO:0000313" key="2">
    <source>
        <dbReference type="EMBL" id="KUG08298.1"/>
    </source>
</evidence>
<dbReference type="SMART" id="SM00554">
    <property type="entry name" value="FAS1"/>
    <property type="match status" value="2"/>
</dbReference>
<feature type="domain" description="FAS1" evidence="1">
    <location>
        <begin position="25"/>
        <end position="170"/>
    </location>
</feature>
<feature type="domain" description="FAS1" evidence="1">
    <location>
        <begin position="180"/>
        <end position="323"/>
    </location>
</feature>
<dbReference type="PANTHER" id="PTHR10900:SF77">
    <property type="entry name" value="FI19380P1"/>
    <property type="match status" value="1"/>
</dbReference>
<evidence type="ECO:0000259" key="1">
    <source>
        <dbReference type="PROSITE" id="PS50213"/>
    </source>
</evidence>
<proteinExistence type="predicted"/>
<dbReference type="PANTHER" id="PTHR10900">
    <property type="entry name" value="PERIOSTIN-RELATED"/>
    <property type="match status" value="1"/>
</dbReference>
<dbReference type="InterPro" id="IPR000782">
    <property type="entry name" value="FAS1_domain"/>
</dbReference>
<dbReference type="EMBL" id="LNAL01000006">
    <property type="protein sequence ID" value="KUG08298.1"/>
    <property type="molecule type" value="Genomic_DNA"/>
</dbReference>
<dbReference type="FunFam" id="2.30.180.10:FF:000032">
    <property type="entry name" value="Fasciclin domain-containing protein, putative"/>
    <property type="match status" value="1"/>
</dbReference>
<comment type="caution">
    <text evidence="2">The sequence shown here is derived from an EMBL/GenBank/DDBJ whole genome shotgun (WGS) entry which is preliminary data.</text>
</comment>